<sequence length="81" mass="9330">MDEMTRVKLEQAEKTLIAISTAFREAKHRAQRGEGSDEDVWPLFDARKVAYAQWREIADPLVAQGIPLSARVLEVLQEHRR</sequence>
<gene>
    <name evidence="1" type="ORF">GCM10010971_08770</name>
</gene>
<reference evidence="2" key="1">
    <citation type="journal article" date="2019" name="Int. J. Syst. Evol. Microbiol.">
        <title>The Global Catalogue of Microorganisms (GCM) 10K type strain sequencing project: providing services to taxonomists for standard genome sequencing and annotation.</title>
        <authorList>
            <consortium name="The Broad Institute Genomics Platform"/>
            <consortium name="The Broad Institute Genome Sequencing Center for Infectious Disease"/>
            <person name="Wu L."/>
            <person name="Ma J."/>
        </authorList>
    </citation>
    <scope>NUCLEOTIDE SEQUENCE [LARGE SCALE GENOMIC DNA]</scope>
    <source>
        <strain evidence="2">CGMCC 1.8860</strain>
    </source>
</reference>
<accession>A0ABQ2PI74</accession>
<evidence type="ECO:0000313" key="1">
    <source>
        <dbReference type="EMBL" id="GGP25058.1"/>
    </source>
</evidence>
<dbReference type="EMBL" id="BMLY01000001">
    <property type="protein sequence ID" value="GGP25058.1"/>
    <property type="molecule type" value="Genomic_DNA"/>
</dbReference>
<keyword evidence="2" id="KW-1185">Reference proteome</keyword>
<name>A0ABQ2PI74_9NEIS</name>
<protein>
    <submittedName>
        <fullName evidence="1">Uncharacterized protein</fullName>
    </submittedName>
</protein>
<organism evidence="1 2">
    <name type="scientific">Silvimonas amylolytica</name>
    <dbReference type="NCBI Taxonomy" id="449663"/>
    <lineage>
        <taxon>Bacteria</taxon>
        <taxon>Pseudomonadati</taxon>
        <taxon>Pseudomonadota</taxon>
        <taxon>Betaproteobacteria</taxon>
        <taxon>Neisseriales</taxon>
        <taxon>Chitinibacteraceae</taxon>
        <taxon>Silvimonas</taxon>
    </lineage>
</organism>
<dbReference type="Proteomes" id="UP000621859">
    <property type="component" value="Unassembled WGS sequence"/>
</dbReference>
<evidence type="ECO:0000313" key="2">
    <source>
        <dbReference type="Proteomes" id="UP000621859"/>
    </source>
</evidence>
<proteinExistence type="predicted"/>
<comment type="caution">
    <text evidence="1">The sequence shown here is derived from an EMBL/GenBank/DDBJ whole genome shotgun (WGS) entry which is preliminary data.</text>
</comment>